<keyword evidence="3 9" id="KW-1133">Transmembrane helix</keyword>
<dbReference type="Pfam" id="PF01062">
    <property type="entry name" value="Bestrophin"/>
    <property type="match status" value="1"/>
</dbReference>
<dbReference type="PANTHER" id="PTHR10736:SF1">
    <property type="entry name" value="BESTROPHIN-2"/>
    <property type="match status" value="1"/>
</dbReference>
<dbReference type="PANTHER" id="PTHR10736">
    <property type="entry name" value="BESTROPHIN"/>
    <property type="match status" value="1"/>
</dbReference>
<protein>
    <recommendedName>
        <fullName evidence="9">Bestrophin</fullName>
    </recommendedName>
</protein>
<evidence type="ECO:0000256" key="2">
    <source>
        <dbReference type="ARBA" id="ARBA00022692"/>
    </source>
</evidence>
<reference evidence="10" key="1">
    <citation type="submission" date="2019-03" db="UniProtKB">
        <authorList>
            <consortium name="Ensembl"/>
        </authorList>
    </citation>
    <scope>IDENTIFICATION</scope>
</reference>
<evidence type="ECO:0000256" key="5">
    <source>
        <dbReference type="ARBA" id="ARBA00023173"/>
    </source>
</evidence>
<accession>A0A452TJT6</accession>
<dbReference type="Ensembl" id="ENSUMAT00000010056.1">
    <property type="protein sequence ID" value="ENSUMAP00000008425.1"/>
    <property type="gene ID" value="ENSUMAG00000006424.1"/>
</dbReference>
<organism evidence="10">
    <name type="scientific">Ursus maritimus</name>
    <name type="common">Polar bear</name>
    <name type="synonym">Thalarctos maritimus</name>
    <dbReference type="NCBI Taxonomy" id="29073"/>
    <lineage>
        <taxon>Eukaryota</taxon>
        <taxon>Metazoa</taxon>
        <taxon>Chordata</taxon>
        <taxon>Craniata</taxon>
        <taxon>Vertebrata</taxon>
        <taxon>Euteleostomi</taxon>
        <taxon>Mammalia</taxon>
        <taxon>Eutheria</taxon>
        <taxon>Laurasiatheria</taxon>
        <taxon>Carnivora</taxon>
        <taxon>Caniformia</taxon>
        <taxon>Ursidae</taxon>
        <taxon>Ursus</taxon>
    </lineage>
</organism>
<dbReference type="GeneTree" id="ENSGT00940000161361"/>
<dbReference type="GO" id="GO:0034707">
    <property type="term" value="C:chloride channel complex"/>
    <property type="evidence" value="ECO:0007669"/>
    <property type="project" value="UniProtKB-KW"/>
</dbReference>
<comment type="function">
    <text evidence="9">Forms calcium-sensitive chloride channels. Permeable to bicarbonate.</text>
</comment>
<evidence type="ECO:0000256" key="3">
    <source>
        <dbReference type="ARBA" id="ARBA00022989"/>
    </source>
</evidence>
<dbReference type="GO" id="GO:0005254">
    <property type="term" value="F:chloride channel activity"/>
    <property type="evidence" value="ECO:0007669"/>
    <property type="project" value="UniProtKB-KW"/>
</dbReference>
<keyword evidence="9" id="KW-0406">Ion transport</keyword>
<evidence type="ECO:0000256" key="8">
    <source>
        <dbReference type="ARBA" id="ARBA00034769"/>
    </source>
</evidence>
<comment type="catalytic activity">
    <reaction evidence="7">
        <text>chloride(in) = chloride(out)</text>
        <dbReference type="Rhea" id="RHEA:29823"/>
        <dbReference type="ChEBI" id="CHEBI:17996"/>
    </reaction>
</comment>
<dbReference type="AlphaFoldDB" id="A0A452TJT6"/>
<keyword evidence="5 9" id="KW-0869">Chloride channel</keyword>
<keyword evidence="2 9" id="KW-0812">Transmembrane</keyword>
<sequence>MGQKRYFEKLVIYCDQYASLIPVSFVLGFYVTLVVHRWWNQYLCMPLPDALMCVVAGTAQIRESSPTLSLAPLHVNLAVNPTSSVFKLYPESNHFLLL</sequence>
<evidence type="ECO:0000256" key="1">
    <source>
        <dbReference type="ARBA" id="ARBA00004370"/>
    </source>
</evidence>
<keyword evidence="6 9" id="KW-0868">Chloride</keyword>
<comment type="subcellular location">
    <subcellularLocation>
        <location evidence="9">Cell membrane</location>
        <topology evidence="9">Multi-pass membrane protein</topology>
    </subcellularLocation>
    <subcellularLocation>
        <location evidence="1">Membrane</location>
    </subcellularLocation>
</comment>
<dbReference type="InterPro" id="IPR021134">
    <property type="entry name" value="Bestrophin-like"/>
</dbReference>
<feature type="transmembrane region" description="Helical" evidence="9">
    <location>
        <begin position="20"/>
        <end position="39"/>
    </location>
</feature>
<evidence type="ECO:0000256" key="4">
    <source>
        <dbReference type="ARBA" id="ARBA00023136"/>
    </source>
</evidence>
<name>A0A452TJT6_URSMA</name>
<dbReference type="GO" id="GO:0005886">
    <property type="term" value="C:plasma membrane"/>
    <property type="evidence" value="ECO:0007669"/>
    <property type="project" value="UniProtKB-SubCell"/>
</dbReference>
<comment type="caution">
    <text evidence="9">Lacks conserved residue(s) required for the propagation of feature annotation.</text>
</comment>
<evidence type="ECO:0000313" key="10">
    <source>
        <dbReference type="Ensembl" id="ENSUMAP00000008425"/>
    </source>
</evidence>
<keyword evidence="4 9" id="KW-0472">Membrane</keyword>
<evidence type="ECO:0000256" key="6">
    <source>
        <dbReference type="ARBA" id="ARBA00023214"/>
    </source>
</evidence>
<keyword evidence="9" id="KW-1003">Cell membrane</keyword>
<proteinExistence type="inferred from homology"/>
<evidence type="ECO:0000256" key="9">
    <source>
        <dbReference type="RuleBase" id="RU363126"/>
    </source>
</evidence>
<keyword evidence="9" id="KW-0813">Transport</keyword>
<evidence type="ECO:0000256" key="7">
    <source>
        <dbReference type="ARBA" id="ARBA00024167"/>
    </source>
</evidence>
<keyword evidence="9" id="KW-0407">Ion channel</keyword>
<comment type="similarity">
    <text evidence="8 9">Belongs to the anion channel-forming bestrophin (TC 1.A.46) family. Calcium-sensitive chloride channel subfamily.</text>
</comment>
<dbReference type="InterPro" id="IPR000615">
    <property type="entry name" value="Bestrophin"/>
</dbReference>